<evidence type="ECO:0000256" key="1">
    <source>
        <dbReference type="SAM" id="SignalP"/>
    </source>
</evidence>
<organism evidence="2 3">
    <name type="scientific">Parafilimonas terrae</name>
    <dbReference type="NCBI Taxonomy" id="1465490"/>
    <lineage>
        <taxon>Bacteria</taxon>
        <taxon>Pseudomonadati</taxon>
        <taxon>Bacteroidota</taxon>
        <taxon>Chitinophagia</taxon>
        <taxon>Chitinophagales</taxon>
        <taxon>Chitinophagaceae</taxon>
        <taxon>Parafilimonas</taxon>
    </lineage>
</organism>
<keyword evidence="3" id="KW-1185">Reference proteome</keyword>
<reference evidence="2 3" key="1">
    <citation type="submission" date="2016-10" db="EMBL/GenBank/DDBJ databases">
        <authorList>
            <person name="de Groot N.N."/>
        </authorList>
    </citation>
    <scope>NUCLEOTIDE SEQUENCE [LARGE SCALE GENOMIC DNA]</scope>
    <source>
        <strain evidence="2 3">DSM 28286</strain>
    </source>
</reference>
<dbReference type="OrthoDB" id="669562at2"/>
<proteinExistence type="predicted"/>
<keyword evidence="1" id="KW-0732">Signal</keyword>
<sequence length="143" mass="15786">MTKTNLKFSGKKLIAAAFLSASVLLTSFTTNAAIYNTNIELVSGEKSNIALTANTNDALLFKLNVNNEKGDRFTVTIKNEAGDLLFSRAFSDVNFDKQFKLLKGEQTNSRYYISIISDNKVLEDSYVVSSTVRTINDVAVNKL</sequence>
<evidence type="ECO:0008006" key="4">
    <source>
        <dbReference type="Google" id="ProtNLM"/>
    </source>
</evidence>
<dbReference type="AlphaFoldDB" id="A0A1I5YUV7"/>
<feature type="signal peptide" evidence="1">
    <location>
        <begin position="1"/>
        <end position="32"/>
    </location>
</feature>
<feature type="chain" id="PRO_5011465069" description="Por secretion system C-terminal sorting domain-containing protein" evidence="1">
    <location>
        <begin position="33"/>
        <end position="143"/>
    </location>
</feature>
<protein>
    <recommendedName>
        <fullName evidence="4">Por secretion system C-terminal sorting domain-containing protein</fullName>
    </recommendedName>
</protein>
<gene>
    <name evidence="2" type="ORF">SAMN05444277_11460</name>
</gene>
<dbReference type="RefSeq" id="WP_143075920.1">
    <property type="nucleotide sequence ID" value="NZ_FOXQ01000014.1"/>
</dbReference>
<accession>A0A1I5YUV7</accession>
<evidence type="ECO:0000313" key="2">
    <source>
        <dbReference type="EMBL" id="SFQ48053.1"/>
    </source>
</evidence>
<dbReference type="Proteomes" id="UP000199031">
    <property type="component" value="Unassembled WGS sequence"/>
</dbReference>
<evidence type="ECO:0000313" key="3">
    <source>
        <dbReference type="Proteomes" id="UP000199031"/>
    </source>
</evidence>
<dbReference type="EMBL" id="FOXQ01000014">
    <property type="protein sequence ID" value="SFQ48053.1"/>
    <property type="molecule type" value="Genomic_DNA"/>
</dbReference>
<dbReference type="STRING" id="1465490.SAMN05444277_11460"/>
<name>A0A1I5YUV7_9BACT</name>